<dbReference type="InterPro" id="IPR000595">
    <property type="entry name" value="cNMP-bd_dom"/>
</dbReference>
<evidence type="ECO:0000313" key="3">
    <source>
        <dbReference type="Proteomes" id="UP001610063"/>
    </source>
</evidence>
<dbReference type="Pfam" id="PF00027">
    <property type="entry name" value="cNMP_binding"/>
    <property type="match status" value="1"/>
</dbReference>
<accession>A0ABW7N7R3</accession>
<dbReference type="InterPro" id="IPR018490">
    <property type="entry name" value="cNMP-bd_dom_sf"/>
</dbReference>
<keyword evidence="3" id="KW-1185">Reference proteome</keyword>
<gene>
    <name evidence="2" type="ORF">ACHKAR_09420</name>
</gene>
<dbReference type="Proteomes" id="UP001610063">
    <property type="component" value="Unassembled WGS sequence"/>
</dbReference>
<sequence>MSTHPIVGIFNAIAPLNTEIQTRLEQIIVHNIFPKNTALLEIGKKAQSMFFIHKGLARAFYFHDGRDVTDYFATDGQFIGAVPSLFTGLPSQKGIHLIEESDIYHFAASDFEKLCAEYHVIEHIARRMTNFAMIQEQERIESLRFYSMKERYELMEKKYPGIMNRCPLHYIASYLGTTQVSISRIRAGVQ</sequence>
<comment type="caution">
    <text evidence="2">The sequence shown here is derived from an EMBL/GenBank/DDBJ whole genome shotgun (WGS) entry which is preliminary data.</text>
</comment>
<dbReference type="RefSeq" id="WP_395417205.1">
    <property type="nucleotide sequence ID" value="NZ_JBIPKE010000015.1"/>
</dbReference>
<dbReference type="CDD" id="cd00038">
    <property type="entry name" value="CAP_ED"/>
    <property type="match status" value="1"/>
</dbReference>
<dbReference type="Gene3D" id="2.60.120.10">
    <property type="entry name" value="Jelly Rolls"/>
    <property type="match status" value="1"/>
</dbReference>
<feature type="domain" description="Cyclic nucleotide-binding" evidence="1">
    <location>
        <begin position="12"/>
        <end position="114"/>
    </location>
</feature>
<name>A0ABW7N7R3_9BACT</name>
<evidence type="ECO:0000259" key="1">
    <source>
        <dbReference type="PROSITE" id="PS50042"/>
    </source>
</evidence>
<proteinExistence type="predicted"/>
<reference evidence="2 3" key="1">
    <citation type="journal article" date="2013" name="Int. J. Syst. Evol. Microbiol.">
        <title>Marinoscillum luteum sp. nov., isolated from marine sediment.</title>
        <authorList>
            <person name="Cha I.T."/>
            <person name="Park S.J."/>
            <person name="Kim S.J."/>
            <person name="Kim J.G."/>
            <person name="Jung M.Y."/>
            <person name="Shin K.S."/>
            <person name="Kwon K.K."/>
            <person name="Yang S.H."/>
            <person name="Seo Y.S."/>
            <person name="Rhee S.K."/>
        </authorList>
    </citation>
    <scope>NUCLEOTIDE SEQUENCE [LARGE SCALE GENOMIC DNA]</scope>
    <source>
        <strain evidence="2 3">KCTC 23939</strain>
    </source>
</reference>
<organism evidence="2 3">
    <name type="scientific">Marinoscillum luteum</name>
    <dbReference type="NCBI Taxonomy" id="861051"/>
    <lineage>
        <taxon>Bacteria</taxon>
        <taxon>Pseudomonadati</taxon>
        <taxon>Bacteroidota</taxon>
        <taxon>Cytophagia</taxon>
        <taxon>Cytophagales</taxon>
        <taxon>Reichenbachiellaceae</taxon>
        <taxon>Marinoscillum</taxon>
    </lineage>
</organism>
<dbReference type="InterPro" id="IPR014710">
    <property type="entry name" value="RmlC-like_jellyroll"/>
</dbReference>
<evidence type="ECO:0000313" key="2">
    <source>
        <dbReference type="EMBL" id="MFH6983658.1"/>
    </source>
</evidence>
<dbReference type="SUPFAM" id="SSF51206">
    <property type="entry name" value="cAMP-binding domain-like"/>
    <property type="match status" value="1"/>
</dbReference>
<dbReference type="PROSITE" id="PS50042">
    <property type="entry name" value="CNMP_BINDING_3"/>
    <property type="match status" value="1"/>
</dbReference>
<protein>
    <submittedName>
        <fullName evidence="2">Crp/Fnr family transcriptional regulator</fullName>
    </submittedName>
</protein>
<dbReference type="EMBL" id="JBIPKE010000015">
    <property type="protein sequence ID" value="MFH6983658.1"/>
    <property type="molecule type" value="Genomic_DNA"/>
</dbReference>